<dbReference type="PANTHER" id="PTHR35690">
    <property type="entry name" value="OS01G0363500 PROTEIN"/>
    <property type="match status" value="1"/>
</dbReference>
<gene>
    <name evidence="1" type="ORF">IQ235_06920</name>
</gene>
<name>A0A928VWE0_9CYAN</name>
<organism evidence="1 2">
    <name type="scientific">Zarconia navalis LEGE 11467</name>
    <dbReference type="NCBI Taxonomy" id="1828826"/>
    <lineage>
        <taxon>Bacteria</taxon>
        <taxon>Bacillati</taxon>
        <taxon>Cyanobacteriota</taxon>
        <taxon>Cyanophyceae</taxon>
        <taxon>Oscillatoriophycideae</taxon>
        <taxon>Oscillatoriales</taxon>
        <taxon>Oscillatoriales incertae sedis</taxon>
        <taxon>Zarconia</taxon>
        <taxon>Zarconia navalis</taxon>
    </lineage>
</organism>
<protein>
    <recommendedName>
        <fullName evidence="3">Plastid lipid-associated protein/fibrillin conserved domain-containing protein</fullName>
    </recommendedName>
</protein>
<accession>A0A928VWE0</accession>
<proteinExistence type="predicted"/>
<evidence type="ECO:0008006" key="3">
    <source>
        <dbReference type="Google" id="ProtNLM"/>
    </source>
</evidence>
<dbReference type="Proteomes" id="UP000621799">
    <property type="component" value="Unassembled WGS sequence"/>
</dbReference>
<reference evidence="1" key="1">
    <citation type="submission" date="2020-10" db="EMBL/GenBank/DDBJ databases">
        <authorList>
            <person name="Castelo-Branco R."/>
            <person name="Eusebio N."/>
            <person name="Adriana R."/>
            <person name="Vieira A."/>
            <person name="Brugerolle De Fraissinette N."/>
            <person name="Rezende De Castro R."/>
            <person name="Schneider M.P."/>
            <person name="Vasconcelos V."/>
            <person name="Leao P.N."/>
        </authorList>
    </citation>
    <scope>NUCLEOTIDE SEQUENCE</scope>
    <source>
        <strain evidence="1">LEGE 11467</strain>
    </source>
</reference>
<dbReference type="AlphaFoldDB" id="A0A928VWE0"/>
<comment type="caution">
    <text evidence="1">The sequence shown here is derived from an EMBL/GenBank/DDBJ whole genome shotgun (WGS) entry which is preliminary data.</text>
</comment>
<dbReference type="PANTHER" id="PTHR35690:SF1">
    <property type="entry name" value="OS01G0363500 PROTEIN"/>
    <property type="match status" value="1"/>
</dbReference>
<keyword evidence="2" id="KW-1185">Reference proteome</keyword>
<evidence type="ECO:0000313" key="2">
    <source>
        <dbReference type="Proteomes" id="UP000621799"/>
    </source>
</evidence>
<evidence type="ECO:0000313" key="1">
    <source>
        <dbReference type="EMBL" id="MBE9040518.1"/>
    </source>
</evidence>
<dbReference type="EMBL" id="JADEXN010000092">
    <property type="protein sequence ID" value="MBE9040518.1"/>
    <property type="molecule type" value="Genomic_DNA"/>
</dbReference>
<sequence length="201" mass="22432">MENAVTAIAANSTRKPSPDELVSLLLELEKTAKSRKETYTLEQLSGDWRLCFITGTKKTRQRAGVALGAGRYLPKWVKIQLSYTPTTPEDDRTSDPSSASSFEMGWVQNQVKLGSLQFSLTGPTKFLKKNNILAFDFTRMTIQLFGARIYDGYIRGGSDREGDFDRQSVGKQAFFNYFWIGERAIAARGRGGGLALWLANN</sequence>